<comment type="subcellular location">
    <subcellularLocation>
        <location evidence="1">Membrane</location>
        <topology evidence="1">Multi-pass membrane protein</topology>
    </subcellularLocation>
</comment>
<feature type="domain" description="Bacterial sugar transferase" evidence="9">
    <location>
        <begin position="326"/>
        <end position="514"/>
    </location>
</feature>
<evidence type="ECO:0000256" key="3">
    <source>
        <dbReference type="ARBA" id="ARBA00022679"/>
    </source>
</evidence>
<feature type="transmembrane region" description="Helical" evidence="8">
    <location>
        <begin position="333"/>
        <end position="352"/>
    </location>
</feature>
<name>A0A1X0JW42_9MYCO</name>
<dbReference type="EMBL" id="MVIM01000003">
    <property type="protein sequence ID" value="ORB66805.1"/>
    <property type="molecule type" value="Genomic_DNA"/>
</dbReference>
<evidence type="ECO:0000256" key="1">
    <source>
        <dbReference type="ARBA" id="ARBA00004141"/>
    </source>
</evidence>
<organism evidence="10 11">
    <name type="scientific">Mycolicibacterium tusciae</name>
    <dbReference type="NCBI Taxonomy" id="75922"/>
    <lineage>
        <taxon>Bacteria</taxon>
        <taxon>Bacillati</taxon>
        <taxon>Actinomycetota</taxon>
        <taxon>Actinomycetes</taxon>
        <taxon>Mycobacteriales</taxon>
        <taxon>Mycobacteriaceae</taxon>
        <taxon>Mycolicibacterium</taxon>
    </lineage>
</organism>
<keyword evidence="6 8" id="KW-0472">Membrane</keyword>
<reference evidence="10 11" key="1">
    <citation type="submission" date="2017-02" db="EMBL/GenBank/DDBJ databases">
        <title>The new phylogeny of genus Mycobacterium.</title>
        <authorList>
            <person name="Tortoli E."/>
            <person name="Trovato A."/>
            <person name="Cirillo D.M."/>
        </authorList>
    </citation>
    <scope>NUCLEOTIDE SEQUENCE [LARGE SCALE GENOMIC DNA]</scope>
    <source>
        <strain evidence="10 11">DSM 44338</strain>
    </source>
</reference>
<evidence type="ECO:0000256" key="5">
    <source>
        <dbReference type="ARBA" id="ARBA00022989"/>
    </source>
</evidence>
<keyword evidence="5 8" id="KW-1133">Transmembrane helix</keyword>
<dbReference type="NCBIfam" id="TIGR03025">
    <property type="entry name" value="EPS_sugtrans"/>
    <property type="match status" value="1"/>
</dbReference>
<dbReference type="AlphaFoldDB" id="A0A1X0JW42"/>
<dbReference type="Proteomes" id="UP000192411">
    <property type="component" value="Unassembled WGS sequence"/>
</dbReference>
<dbReference type="GO" id="GO:0016780">
    <property type="term" value="F:phosphotransferase activity, for other substituted phosphate groups"/>
    <property type="evidence" value="ECO:0007669"/>
    <property type="project" value="TreeGrafter"/>
</dbReference>
<accession>A0A1X0JW42</accession>
<dbReference type="STRING" id="75922.BST47_06875"/>
<evidence type="ECO:0000256" key="7">
    <source>
        <dbReference type="SAM" id="MobiDB-lite"/>
    </source>
</evidence>
<gene>
    <name evidence="10" type="ORF">BST47_06875</name>
</gene>
<dbReference type="InterPro" id="IPR017475">
    <property type="entry name" value="EPS_sugar_tfrase"/>
</dbReference>
<dbReference type="PANTHER" id="PTHR30576">
    <property type="entry name" value="COLANIC BIOSYNTHESIS UDP-GLUCOSE LIPID CARRIER TRANSFERASE"/>
    <property type="match status" value="1"/>
</dbReference>
<evidence type="ECO:0000256" key="6">
    <source>
        <dbReference type="ARBA" id="ARBA00023136"/>
    </source>
</evidence>
<dbReference type="PANTHER" id="PTHR30576:SF0">
    <property type="entry name" value="UNDECAPRENYL-PHOSPHATE N-ACETYLGALACTOSAMINYL 1-PHOSPHATE TRANSFERASE-RELATED"/>
    <property type="match status" value="1"/>
</dbReference>
<feature type="region of interest" description="Disordered" evidence="7">
    <location>
        <begin position="1"/>
        <end position="30"/>
    </location>
</feature>
<proteinExistence type="inferred from homology"/>
<evidence type="ECO:0000256" key="2">
    <source>
        <dbReference type="ARBA" id="ARBA00006464"/>
    </source>
</evidence>
<sequence>MTDAARCNGVTTHTPSTRPTTPRLPTASAPTRRIAATGPPRFVERIRSDPWYSVITLAVDALYAAISVLLAQWWIGDLVHERGIALSSWLFVPIVIVVLSTRRLYRQKLGQGFLDEFEPVETSIAVAALATLTIMLLLVPRLEVGGVVAPYIRPSELILRIWVCAAILIPAVRLLRSVVNRWLRRKFHVGAPALVVGSGPVAHQLISRMQQVPEYGLWPEGLLDDARPNEAEITGMLGVPYLGTADNLESAQRATRAEDLIIAPSTLPDEKLGRIAHQAQELGMRVRVVPRLMDAVGSNTRIEHMGGVPLMVLSRVNPKGWQFAVKHAVDRSAALLGLVLISPLFITLMLAVKLSSPGPIFFSQERIGRDGKVFGCLKFRSMRPADPAGTNFELQEGAAPGGVEGEDRRTRIGKFMRKTSLDELPQLLNVLRGDMSMVGPRPERPEFVELFEMHIRRYGERHRVKAGITGWAQVHGLRGQTSIADRAEWDNYYIQNWSLLLDFKILLLTVLAVLRPTED</sequence>
<comment type="caution">
    <text evidence="10">The sequence shown here is derived from an EMBL/GenBank/DDBJ whole genome shotgun (WGS) entry which is preliminary data.</text>
</comment>
<keyword evidence="11" id="KW-1185">Reference proteome</keyword>
<feature type="transmembrane region" description="Helical" evidence="8">
    <location>
        <begin position="86"/>
        <end position="105"/>
    </location>
</feature>
<dbReference type="GO" id="GO:0016020">
    <property type="term" value="C:membrane"/>
    <property type="evidence" value="ECO:0007669"/>
    <property type="project" value="UniProtKB-SubCell"/>
</dbReference>
<evidence type="ECO:0000259" key="9">
    <source>
        <dbReference type="Pfam" id="PF02397"/>
    </source>
</evidence>
<feature type="transmembrane region" description="Helical" evidence="8">
    <location>
        <begin position="117"/>
        <end position="137"/>
    </location>
</feature>
<keyword evidence="4 8" id="KW-0812">Transmembrane</keyword>
<comment type="similarity">
    <text evidence="2">Belongs to the bacterial sugar transferase family.</text>
</comment>
<evidence type="ECO:0000313" key="10">
    <source>
        <dbReference type="EMBL" id="ORB66805.1"/>
    </source>
</evidence>
<evidence type="ECO:0000313" key="11">
    <source>
        <dbReference type="Proteomes" id="UP000192411"/>
    </source>
</evidence>
<dbReference type="OrthoDB" id="9808602at2"/>
<dbReference type="Pfam" id="PF02397">
    <property type="entry name" value="Bac_transf"/>
    <property type="match status" value="1"/>
</dbReference>
<dbReference type="Gene3D" id="3.40.50.720">
    <property type="entry name" value="NAD(P)-binding Rossmann-like Domain"/>
    <property type="match status" value="1"/>
</dbReference>
<dbReference type="InterPro" id="IPR003362">
    <property type="entry name" value="Bact_transf"/>
</dbReference>
<feature type="transmembrane region" description="Helical" evidence="8">
    <location>
        <begin position="51"/>
        <end position="74"/>
    </location>
</feature>
<feature type="transmembrane region" description="Helical" evidence="8">
    <location>
        <begin position="157"/>
        <end position="175"/>
    </location>
</feature>
<keyword evidence="3 10" id="KW-0808">Transferase</keyword>
<dbReference type="Pfam" id="PF13727">
    <property type="entry name" value="CoA_binding_3"/>
    <property type="match status" value="1"/>
</dbReference>
<protein>
    <submittedName>
        <fullName evidence="10">UDP-phosphate galactose phosphotransferase</fullName>
    </submittedName>
</protein>
<evidence type="ECO:0000256" key="4">
    <source>
        <dbReference type="ARBA" id="ARBA00022692"/>
    </source>
</evidence>
<feature type="compositionally biased region" description="Low complexity" evidence="7">
    <location>
        <begin position="11"/>
        <end position="30"/>
    </location>
</feature>
<evidence type="ECO:0000256" key="8">
    <source>
        <dbReference type="SAM" id="Phobius"/>
    </source>
</evidence>